<dbReference type="SMART" id="SM00487">
    <property type="entry name" value="DEXDc"/>
    <property type="match status" value="1"/>
</dbReference>
<dbReference type="InterPro" id="IPR001841">
    <property type="entry name" value="Znf_RING"/>
</dbReference>
<dbReference type="GO" id="GO:0006281">
    <property type="term" value="P:DNA repair"/>
    <property type="evidence" value="ECO:0007669"/>
    <property type="project" value="TreeGrafter"/>
</dbReference>
<keyword evidence="2" id="KW-0479">Metal-binding</keyword>
<dbReference type="InterPro" id="IPR001650">
    <property type="entry name" value="Helicase_C-like"/>
</dbReference>
<comment type="caution">
    <text evidence="13">The sequence shown here is derived from an EMBL/GenBank/DDBJ whole genome shotgun (WGS) entry which is preliminary data.</text>
</comment>
<dbReference type="GO" id="GO:0008094">
    <property type="term" value="F:ATP-dependent activity, acting on DNA"/>
    <property type="evidence" value="ECO:0007669"/>
    <property type="project" value="TreeGrafter"/>
</dbReference>
<feature type="domain" description="RING-type" evidence="10">
    <location>
        <begin position="762"/>
        <end position="799"/>
    </location>
</feature>
<dbReference type="Pfam" id="PF00176">
    <property type="entry name" value="SNF2-rel_dom"/>
    <property type="match status" value="1"/>
</dbReference>
<dbReference type="InterPro" id="IPR050628">
    <property type="entry name" value="SNF2_RAD54_helicase_TF"/>
</dbReference>
<dbReference type="InterPro" id="IPR014001">
    <property type="entry name" value="Helicase_ATP-bd"/>
</dbReference>
<dbReference type="PROSITE" id="PS51192">
    <property type="entry name" value="HELICASE_ATP_BIND_1"/>
    <property type="match status" value="1"/>
</dbReference>
<dbReference type="InterPro" id="IPR038718">
    <property type="entry name" value="SNF2-like_sf"/>
</dbReference>
<evidence type="ECO:0000313" key="13">
    <source>
        <dbReference type="EMBL" id="KAH9289743.1"/>
    </source>
</evidence>
<feature type="domain" description="Helicase ATP-binding" evidence="11">
    <location>
        <begin position="353"/>
        <end position="608"/>
    </location>
</feature>
<evidence type="ECO:0000256" key="1">
    <source>
        <dbReference type="ARBA" id="ARBA00008438"/>
    </source>
</evidence>
<evidence type="ECO:0000256" key="8">
    <source>
        <dbReference type="ARBA" id="ARBA00022840"/>
    </source>
</evidence>
<dbReference type="GO" id="GO:0004386">
    <property type="term" value="F:helicase activity"/>
    <property type="evidence" value="ECO:0007669"/>
    <property type="project" value="UniProtKB-KW"/>
</dbReference>
<dbReference type="InterPro" id="IPR013083">
    <property type="entry name" value="Znf_RING/FYVE/PHD"/>
</dbReference>
<name>A0AA38C4M4_TAXCH</name>
<keyword evidence="14" id="KW-1185">Reference proteome</keyword>
<dbReference type="InterPro" id="IPR018957">
    <property type="entry name" value="Znf_C3HC4_RING-type"/>
</dbReference>
<comment type="similarity">
    <text evidence="1">Belongs to the SNF2/RAD54 helicase family. RAD16 subfamily.</text>
</comment>
<dbReference type="SMART" id="SM00184">
    <property type="entry name" value="RING"/>
    <property type="match status" value="1"/>
</dbReference>
<dbReference type="PANTHER" id="PTHR45626">
    <property type="entry name" value="TRANSCRIPTION TERMINATION FACTOR 2-RELATED"/>
    <property type="match status" value="1"/>
</dbReference>
<dbReference type="OMA" id="YNTTEHT"/>
<dbReference type="GO" id="GO:0008270">
    <property type="term" value="F:zinc ion binding"/>
    <property type="evidence" value="ECO:0007669"/>
    <property type="project" value="UniProtKB-KW"/>
</dbReference>
<dbReference type="Gene3D" id="3.30.40.10">
    <property type="entry name" value="Zinc/RING finger domain, C3HC4 (zinc finger)"/>
    <property type="match status" value="1"/>
</dbReference>
<dbReference type="GO" id="GO:0005634">
    <property type="term" value="C:nucleus"/>
    <property type="evidence" value="ECO:0007669"/>
    <property type="project" value="TreeGrafter"/>
</dbReference>
<sequence>NNTGVDVLSVNSERKAKIFGRYDGIPYLRNSKSHINNFDKSVSGRSYLEVVDLTQAEGSDDDVEMRSEKKQIASTSRCNGVKADFGGRLSSLDPKTDSNEISFIDFSDWNIGKHVTVQERSIDGYQFQGASGDVSNGIYREKNPVKGNLYQHDNSMFEHIKPPLNAQERPAVGLQFQGGSGVVSNRICREDKPVAGKSYQHGEFRFEQGQQVTGEWMGGAASSDLKPASNDDLIENREYKIWNDYCHANWNEYWYANWNDYSYANWLDYLYANWNPDLYTYWNEILHTNSNQHSYTNGNHDSSTKAEDERLTYKAALQDLAQPTLEAIPDNGLLTVTLLRHQRIALAWMVQKETNNMNCAGGILADDQGLGKTVSTIALILKERPAYQSFQKETSKIKLETSTVNLDEDDVVAKDFERKLKNHNSNDLPLKEHTYSVKKGRPSAGTLIVCPTSVLRQWAQEIRDKVTAKASLSVLVYHGSNRTKDPNELERYDVVLTTFPIVSMEVPKQKLDDNDEEFEENQDFWKKTHSETVKKKNRRGSELGPGPLAKVGWFRVVLDEAQIIKNRRTQVARACWGLRAKRRWCLSGTPIQNSIDDLYSYFRFLKYDPYAVYRSFCSTIKFPISRNPSSGYKKLQAVLKTIMLRRTKGTVIDGEPILKLPPKSVTLKKIEFSAEEREFYNKLELDSRAQFKVYQEAGTLKQNYVNILVMLLRLRQACNHPLLVKARSSDSTWRSSTETARKLPREKLSGLINCLESSLAICGICNDTPEEALVTLCGHVFCNQCLSAHLTQPGDTICPFSSCESHLKADSVFSLATLQDTPQKHTSMDQMKDVKSENLLEDSDSTFEDVGAPSAKIKAVMETLQALPKVPTSIAKSTSVNINDAGPLGMRSDDNIVQENASELYEELKPRLKKQIIEIQEKAIVFSQWTKMLDFLELPLKQAGIQYRRLDGTMSVLERDEAVNDFKKLPKVTVILMSLKAASLGLNMVAACHVILIDPWWNPTVEDQAIDRAHRIGQTRPVQVSRFTVTQTVEDRILALQQQKREIVAAAFGEDEAGVRRSHLTEEDLRYLFMV</sequence>
<evidence type="ECO:0000256" key="2">
    <source>
        <dbReference type="ARBA" id="ARBA00022723"/>
    </source>
</evidence>
<feature type="non-terminal residue" evidence="13">
    <location>
        <position position="1075"/>
    </location>
</feature>
<dbReference type="FunFam" id="3.40.50.10810:FF:000068">
    <property type="entry name" value="SNF2 domain-containing protein / helicase domain-containing protein / zinc finger protein-like protein"/>
    <property type="match status" value="1"/>
</dbReference>
<keyword evidence="3" id="KW-0547">Nucleotide-binding</keyword>
<dbReference type="PROSITE" id="PS50089">
    <property type="entry name" value="ZF_RING_2"/>
    <property type="match status" value="1"/>
</dbReference>
<evidence type="ECO:0000256" key="6">
    <source>
        <dbReference type="ARBA" id="ARBA00022806"/>
    </source>
</evidence>
<dbReference type="CDD" id="cd18008">
    <property type="entry name" value="DEXDc_SHPRH-like"/>
    <property type="match status" value="1"/>
</dbReference>
<reference evidence="13 14" key="1">
    <citation type="journal article" date="2021" name="Nat. Plants">
        <title>The Taxus genome provides insights into paclitaxel biosynthesis.</title>
        <authorList>
            <person name="Xiong X."/>
            <person name="Gou J."/>
            <person name="Liao Q."/>
            <person name="Li Y."/>
            <person name="Zhou Q."/>
            <person name="Bi G."/>
            <person name="Li C."/>
            <person name="Du R."/>
            <person name="Wang X."/>
            <person name="Sun T."/>
            <person name="Guo L."/>
            <person name="Liang H."/>
            <person name="Lu P."/>
            <person name="Wu Y."/>
            <person name="Zhang Z."/>
            <person name="Ro D.K."/>
            <person name="Shang Y."/>
            <person name="Huang S."/>
            <person name="Yan J."/>
        </authorList>
    </citation>
    <scope>NUCLEOTIDE SEQUENCE [LARGE SCALE GENOMIC DNA]</scope>
    <source>
        <strain evidence="13">Ta-2019</strain>
    </source>
</reference>
<dbReference type="InterPro" id="IPR017907">
    <property type="entry name" value="Znf_RING_CS"/>
</dbReference>
<keyword evidence="8" id="KW-0067">ATP-binding</keyword>
<gene>
    <name evidence="13" type="ORF">KI387_033860</name>
</gene>
<keyword evidence="4 9" id="KW-0863">Zinc-finger</keyword>
<dbReference type="GO" id="GO:0005524">
    <property type="term" value="F:ATP binding"/>
    <property type="evidence" value="ECO:0007669"/>
    <property type="project" value="UniProtKB-KW"/>
</dbReference>
<proteinExistence type="inferred from homology"/>
<dbReference type="InterPro" id="IPR049730">
    <property type="entry name" value="SNF2/RAD54-like_C"/>
</dbReference>
<dbReference type="PROSITE" id="PS00518">
    <property type="entry name" value="ZF_RING_1"/>
    <property type="match status" value="1"/>
</dbReference>
<dbReference type="InterPro" id="IPR027417">
    <property type="entry name" value="P-loop_NTPase"/>
</dbReference>
<dbReference type="SUPFAM" id="SSF57850">
    <property type="entry name" value="RING/U-box"/>
    <property type="match status" value="1"/>
</dbReference>
<dbReference type="Proteomes" id="UP000824469">
    <property type="component" value="Unassembled WGS sequence"/>
</dbReference>
<evidence type="ECO:0000256" key="7">
    <source>
        <dbReference type="ARBA" id="ARBA00022833"/>
    </source>
</evidence>
<evidence type="ECO:0000256" key="4">
    <source>
        <dbReference type="ARBA" id="ARBA00022771"/>
    </source>
</evidence>
<evidence type="ECO:0000313" key="14">
    <source>
        <dbReference type="Proteomes" id="UP000824469"/>
    </source>
</evidence>
<feature type="domain" description="Helicase C-terminal" evidence="12">
    <location>
        <begin position="911"/>
        <end position="1070"/>
    </location>
</feature>
<evidence type="ECO:0000256" key="5">
    <source>
        <dbReference type="ARBA" id="ARBA00022801"/>
    </source>
</evidence>
<dbReference type="InterPro" id="IPR000330">
    <property type="entry name" value="SNF2_N"/>
</dbReference>
<dbReference type="CDD" id="cd18793">
    <property type="entry name" value="SF2_C_SNF"/>
    <property type="match status" value="1"/>
</dbReference>
<dbReference type="SMART" id="SM00490">
    <property type="entry name" value="HELICc"/>
    <property type="match status" value="1"/>
</dbReference>
<dbReference type="Gene3D" id="3.40.50.300">
    <property type="entry name" value="P-loop containing nucleotide triphosphate hydrolases"/>
    <property type="match status" value="1"/>
</dbReference>
<dbReference type="PANTHER" id="PTHR45626:SF16">
    <property type="entry name" value="ATP-DEPENDENT HELICASE ULS1"/>
    <property type="match status" value="1"/>
</dbReference>
<organism evidence="13 14">
    <name type="scientific">Taxus chinensis</name>
    <name type="common">Chinese yew</name>
    <name type="synonym">Taxus wallichiana var. chinensis</name>
    <dbReference type="NCBI Taxonomy" id="29808"/>
    <lineage>
        <taxon>Eukaryota</taxon>
        <taxon>Viridiplantae</taxon>
        <taxon>Streptophyta</taxon>
        <taxon>Embryophyta</taxon>
        <taxon>Tracheophyta</taxon>
        <taxon>Spermatophyta</taxon>
        <taxon>Pinopsida</taxon>
        <taxon>Pinidae</taxon>
        <taxon>Conifers II</taxon>
        <taxon>Cupressales</taxon>
        <taxon>Taxaceae</taxon>
        <taxon>Taxus</taxon>
    </lineage>
</organism>
<dbReference type="Pfam" id="PF00097">
    <property type="entry name" value="zf-C3HC4"/>
    <property type="match status" value="1"/>
</dbReference>
<evidence type="ECO:0000259" key="11">
    <source>
        <dbReference type="PROSITE" id="PS51192"/>
    </source>
</evidence>
<dbReference type="EMBL" id="JAHRHJ020003813">
    <property type="protein sequence ID" value="KAH9289743.1"/>
    <property type="molecule type" value="Genomic_DNA"/>
</dbReference>
<accession>A0AA38C4M4</accession>
<protein>
    <submittedName>
        <fullName evidence="13">Uncharacterized protein</fullName>
    </submittedName>
</protein>
<keyword evidence="7" id="KW-0862">Zinc</keyword>
<evidence type="ECO:0000256" key="9">
    <source>
        <dbReference type="PROSITE-ProRule" id="PRU00175"/>
    </source>
</evidence>
<dbReference type="SUPFAM" id="SSF52540">
    <property type="entry name" value="P-loop containing nucleoside triphosphate hydrolases"/>
    <property type="match status" value="2"/>
</dbReference>
<dbReference type="AlphaFoldDB" id="A0AA38C4M4"/>
<evidence type="ECO:0000259" key="10">
    <source>
        <dbReference type="PROSITE" id="PS50089"/>
    </source>
</evidence>
<keyword evidence="5" id="KW-0378">Hydrolase</keyword>
<dbReference type="Pfam" id="PF00271">
    <property type="entry name" value="Helicase_C"/>
    <property type="match status" value="1"/>
</dbReference>
<evidence type="ECO:0000259" key="12">
    <source>
        <dbReference type="PROSITE" id="PS51194"/>
    </source>
</evidence>
<keyword evidence="6" id="KW-0347">Helicase</keyword>
<dbReference type="GO" id="GO:0016787">
    <property type="term" value="F:hydrolase activity"/>
    <property type="evidence" value="ECO:0007669"/>
    <property type="project" value="UniProtKB-KW"/>
</dbReference>
<evidence type="ECO:0000256" key="3">
    <source>
        <dbReference type="ARBA" id="ARBA00022741"/>
    </source>
</evidence>
<dbReference type="PROSITE" id="PS51194">
    <property type="entry name" value="HELICASE_CTER"/>
    <property type="match status" value="1"/>
</dbReference>
<dbReference type="Gene3D" id="3.40.50.10810">
    <property type="entry name" value="Tandem AAA-ATPase domain"/>
    <property type="match status" value="2"/>
</dbReference>